<dbReference type="KEGG" id="aas:Aasi_0781"/>
<dbReference type="eggNOG" id="COG0020">
    <property type="taxonomic scope" value="Bacteria"/>
</dbReference>
<dbReference type="GO" id="GO:0000287">
    <property type="term" value="F:magnesium ion binding"/>
    <property type="evidence" value="ECO:0007669"/>
    <property type="project" value="UniProtKB-UniRule"/>
</dbReference>
<keyword evidence="2" id="KW-0479">Metal-binding</keyword>
<evidence type="ECO:0000313" key="4">
    <source>
        <dbReference type="Proteomes" id="UP000001227"/>
    </source>
</evidence>
<feature type="binding site" evidence="2">
    <location>
        <position position="81"/>
    </location>
    <ligand>
        <name>substrate</name>
    </ligand>
</feature>
<evidence type="ECO:0000313" key="3">
    <source>
        <dbReference type="EMBL" id="ACE06159.1"/>
    </source>
</evidence>
<reference evidence="3 4" key="1">
    <citation type="journal article" date="2010" name="J. Bacteriol.">
        <title>The genome of the amoeba symbiont 'Candidatus Amoebophilus asiaticus' reveals common mechanisms for host cell interaction among amoeba-associated bacteria.</title>
        <authorList>
            <person name="Schmitz-Esser S."/>
            <person name="Tischler P."/>
            <person name="Arnold R."/>
            <person name="Montanaro J."/>
            <person name="Wagner M."/>
            <person name="Rattei T."/>
            <person name="Horn M."/>
        </authorList>
    </citation>
    <scope>NUCLEOTIDE SEQUENCE [LARGE SCALE GENOMIC DNA]</scope>
    <source>
        <strain evidence="3 4">5a2</strain>
    </source>
</reference>
<feature type="binding site" evidence="2">
    <location>
        <position position="232"/>
    </location>
    <ligand>
        <name>substrate</name>
    </ligand>
</feature>
<dbReference type="Proteomes" id="UP000001227">
    <property type="component" value="Chromosome"/>
</dbReference>
<gene>
    <name evidence="3" type="ordered locus">Aasi_0781</name>
</gene>
<dbReference type="OrthoDB" id="4191603at2"/>
<dbReference type="InterPro" id="IPR018520">
    <property type="entry name" value="UPP_synth-like_CS"/>
</dbReference>
<feature type="active site" evidence="2">
    <location>
        <position position="64"/>
    </location>
</feature>
<feature type="binding site" evidence="2">
    <location>
        <position position="115"/>
    </location>
    <ligand>
        <name>substrate</name>
    </ligand>
</feature>
<dbReference type="InterPro" id="IPR001441">
    <property type="entry name" value="UPP_synth-like"/>
</dbReference>
<keyword evidence="1 2" id="KW-0808">Transferase</keyword>
<feature type="binding site" evidence="2">
    <location>
        <position position="77"/>
    </location>
    <ligand>
        <name>substrate</name>
    </ligand>
</feature>
<dbReference type="AlphaFoldDB" id="B3ESF7"/>
<sequence length="288" mass="33253">MKALSKTRIKLLVVLGLIFLTILLYNKRHLFFATAKNNIQVQADNLKARIALDKLPQHIAVMMDGNGRWAAKQGKPRVFGHMSSLQSVEETITACVELNIPYLTLFAFSTENWERPQEEVNTLMQLFVTTIRDKLQELVENNIKLKVIGDINRLPKECQIALNNAIQATKDNKGLCLIVALSYSGKWDIIQAVKTLAHETLIHKVKPDDINAEIFQHYLSTSEIPDPDLLIRTGGDIRISNFLLWQLAYTELVFVDKYWPEFRKEDFYKALINYQQRDRRFGKIIRKP</sequence>
<comment type="function">
    <text evidence="2">Catalyzes the condensation of isopentenyl diphosphate (IPP) with allylic pyrophosphates generating different type of terpenoids.</text>
</comment>
<dbReference type="PROSITE" id="PS01066">
    <property type="entry name" value="UPP_SYNTHASE"/>
    <property type="match status" value="1"/>
</dbReference>
<dbReference type="HOGENOM" id="CLU_038505_1_1_10"/>
<dbReference type="Gene3D" id="3.40.1180.10">
    <property type="entry name" value="Decaprenyl diphosphate synthase-like"/>
    <property type="match status" value="1"/>
</dbReference>
<proteinExistence type="inferred from homology"/>
<dbReference type="GO" id="GO:0016094">
    <property type="term" value="P:polyprenol biosynthetic process"/>
    <property type="evidence" value="ECO:0007669"/>
    <property type="project" value="TreeGrafter"/>
</dbReference>
<dbReference type="EMBL" id="CP001102">
    <property type="protein sequence ID" value="ACE06159.1"/>
    <property type="molecule type" value="Genomic_DNA"/>
</dbReference>
<dbReference type="FunFam" id="3.40.1180.10:FF:000001">
    <property type="entry name" value="(2E,6E)-farnesyl-diphosphate-specific ditrans,polycis-undecaprenyl-diphosphate synthase"/>
    <property type="match status" value="1"/>
</dbReference>
<comment type="subunit">
    <text evidence="2">Homodimer.</text>
</comment>
<accession>B3ESF7</accession>
<dbReference type="PANTHER" id="PTHR10291">
    <property type="entry name" value="DEHYDRODOLICHYL DIPHOSPHATE SYNTHASE FAMILY MEMBER"/>
    <property type="match status" value="1"/>
</dbReference>
<protein>
    <recommendedName>
        <fullName evidence="2">Isoprenyl transferase</fullName>
        <ecNumber evidence="2">2.5.1.-</ecNumber>
    </recommendedName>
</protein>
<dbReference type="PANTHER" id="PTHR10291:SF0">
    <property type="entry name" value="DEHYDRODOLICHYL DIPHOSPHATE SYNTHASE 2"/>
    <property type="match status" value="1"/>
</dbReference>
<comment type="cofactor">
    <cofactor evidence="2">
        <name>Mg(2+)</name>
        <dbReference type="ChEBI" id="CHEBI:18420"/>
    </cofactor>
    <text evidence="2">Binds 2 magnesium ions per subunit.</text>
</comment>
<feature type="binding site" evidence="2">
    <location>
        <position position="251"/>
    </location>
    <ligand>
        <name>Mg(2+)</name>
        <dbReference type="ChEBI" id="CHEBI:18420"/>
    </ligand>
</feature>
<dbReference type="STRING" id="452471.Aasi_0781"/>
<dbReference type="Pfam" id="PF01255">
    <property type="entry name" value="Prenyltransf"/>
    <property type="match status" value="1"/>
</dbReference>
<organism evidence="3 4">
    <name type="scientific">Amoebophilus asiaticus (strain 5a2)</name>
    <dbReference type="NCBI Taxonomy" id="452471"/>
    <lineage>
        <taxon>Bacteria</taxon>
        <taxon>Pseudomonadati</taxon>
        <taxon>Bacteroidota</taxon>
        <taxon>Cytophagia</taxon>
        <taxon>Cytophagales</taxon>
        <taxon>Amoebophilaceae</taxon>
        <taxon>Candidatus Amoebophilus</taxon>
    </lineage>
</organism>
<dbReference type="SUPFAM" id="SSF64005">
    <property type="entry name" value="Undecaprenyl diphosphate synthase"/>
    <property type="match status" value="1"/>
</dbReference>
<name>B3ESF7_AMOA5</name>
<feature type="binding site" evidence="2">
    <location>
        <begin position="238"/>
        <end position="240"/>
    </location>
    <ligand>
        <name>substrate</name>
    </ligand>
</feature>
<comment type="similarity">
    <text evidence="2">Belongs to the UPP synthase family.</text>
</comment>
<dbReference type="CDD" id="cd00475">
    <property type="entry name" value="Cis_IPPS"/>
    <property type="match status" value="1"/>
</dbReference>
<feature type="binding site" evidence="2">
    <location>
        <begin position="65"/>
        <end position="68"/>
    </location>
    <ligand>
        <name>substrate</name>
    </ligand>
</feature>
<dbReference type="NCBIfam" id="NF011405">
    <property type="entry name" value="PRK14830.1"/>
    <property type="match status" value="1"/>
</dbReference>
<dbReference type="GO" id="GO:0045547">
    <property type="term" value="F:ditrans,polycis-polyprenyl diphosphate synthase [(2E,6E)-farnesyl diphosphate specific] activity"/>
    <property type="evidence" value="ECO:0007669"/>
    <property type="project" value="TreeGrafter"/>
</dbReference>
<feature type="binding site" evidence="2">
    <location>
        <position position="69"/>
    </location>
    <ligand>
        <name>substrate</name>
    </ligand>
</feature>
<evidence type="ECO:0000256" key="1">
    <source>
        <dbReference type="ARBA" id="ARBA00022679"/>
    </source>
</evidence>
<dbReference type="NCBIfam" id="TIGR00055">
    <property type="entry name" value="uppS"/>
    <property type="match status" value="1"/>
</dbReference>
<keyword evidence="2" id="KW-0460">Magnesium</keyword>
<feature type="binding site" evidence="2">
    <location>
        <position position="113"/>
    </location>
    <ligand>
        <name>substrate</name>
    </ligand>
</feature>
<dbReference type="EC" id="2.5.1.-" evidence="2"/>
<keyword evidence="4" id="KW-1185">Reference proteome</keyword>
<evidence type="ECO:0000256" key="2">
    <source>
        <dbReference type="HAMAP-Rule" id="MF_01139"/>
    </source>
</evidence>
<feature type="active site" description="Proton acceptor" evidence="2">
    <location>
        <position position="112"/>
    </location>
</feature>
<feature type="binding site" evidence="2">
    <location>
        <position position="64"/>
    </location>
    <ligand>
        <name>Mg(2+)</name>
        <dbReference type="ChEBI" id="CHEBI:18420"/>
    </ligand>
</feature>
<feature type="binding site" evidence="2">
    <location>
        <begin position="109"/>
        <end position="111"/>
    </location>
    <ligand>
        <name>substrate</name>
    </ligand>
</feature>
<dbReference type="InterPro" id="IPR036424">
    <property type="entry name" value="UPP_synth-like_sf"/>
</dbReference>
<dbReference type="RefSeq" id="WP_012472928.1">
    <property type="nucleotide sequence ID" value="NC_010830.1"/>
</dbReference>
<dbReference type="HAMAP" id="MF_01139">
    <property type="entry name" value="ISPT"/>
    <property type="match status" value="1"/>
</dbReference>